<evidence type="ECO:0000256" key="4">
    <source>
        <dbReference type="ARBA" id="ARBA00006564"/>
    </source>
</evidence>
<evidence type="ECO:0000313" key="12">
    <source>
        <dbReference type="EMBL" id="EAT83921.1"/>
    </source>
</evidence>
<dbReference type="Gene3D" id="1.10.20.10">
    <property type="entry name" value="Histone, subunit A"/>
    <property type="match status" value="1"/>
</dbReference>
<dbReference type="InterPro" id="IPR001951">
    <property type="entry name" value="Histone_H4"/>
</dbReference>
<dbReference type="GO" id="GO:0000786">
    <property type="term" value="C:nucleosome"/>
    <property type="evidence" value="ECO:0007669"/>
    <property type="project" value="UniProtKB-KW"/>
</dbReference>
<evidence type="ECO:0000256" key="2">
    <source>
        <dbReference type="ARBA" id="ARBA00004123"/>
    </source>
</evidence>
<dbReference type="InterPro" id="IPR009072">
    <property type="entry name" value="Histone-fold"/>
</dbReference>
<comment type="similarity">
    <text evidence="4 10">Belongs to the histone H4 family.</text>
</comment>
<dbReference type="GO" id="GO:0006334">
    <property type="term" value="P:nucleosome assembly"/>
    <property type="evidence" value="ECO:0000318"/>
    <property type="project" value="GO_Central"/>
</dbReference>
<evidence type="ECO:0000256" key="7">
    <source>
        <dbReference type="ARBA" id="ARBA00023125"/>
    </source>
</evidence>
<dbReference type="SUPFAM" id="SSF47113">
    <property type="entry name" value="Histone-fold"/>
    <property type="match status" value="1"/>
</dbReference>
<dbReference type="GO" id="GO:0005634">
    <property type="term" value="C:nucleus"/>
    <property type="evidence" value="ECO:0000318"/>
    <property type="project" value="GO_Central"/>
</dbReference>
<dbReference type="PANTHER" id="PTHR10484">
    <property type="entry name" value="HISTONE H4"/>
    <property type="match status" value="1"/>
</dbReference>
<evidence type="ECO:0000313" key="13">
    <source>
        <dbReference type="Proteomes" id="UP000001055"/>
    </source>
</evidence>
<name>Q0UHL1_PHANO</name>
<dbReference type="PRINTS" id="PR00623">
    <property type="entry name" value="HISTONEH4"/>
</dbReference>
<dbReference type="GO" id="GO:0046982">
    <property type="term" value="F:protein heterodimerization activity"/>
    <property type="evidence" value="ECO:0007669"/>
    <property type="project" value="InterPro"/>
</dbReference>
<dbReference type="GO" id="GO:0003677">
    <property type="term" value="F:DNA binding"/>
    <property type="evidence" value="ECO:0007669"/>
    <property type="project" value="UniProtKB-KW"/>
</dbReference>
<evidence type="ECO:0000256" key="1">
    <source>
        <dbReference type="ARBA" id="ARBA00002001"/>
    </source>
</evidence>
<dbReference type="KEGG" id="pno:SNOG_08753"/>
<keyword evidence="9 10" id="KW-0544">Nucleosome core</keyword>
<dbReference type="GO" id="GO:0030527">
    <property type="term" value="F:structural constituent of chromatin"/>
    <property type="evidence" value="ECO:0000318"/>
    <property type="project" value="GO_Central"/>
</dbReference>
<reference evidence="13" key="1">
    <citation type="journal article" date="2007" name="Plant Cell">
        <title>Dothideomycete-plant interactions illuminated by genome sequencing and EST analysis of the wheat pathogen Stagonospora nodorum.</title>
        <authorList>
            <person name="Hane J.K."/>
            <person name="Lowe R.G."/>
            <person name="Solomon P.S."/>
            <person name="Tan K.C."/>
            <person name="Schoch C.L."/>
            <person name="Spatafora J.W."/>
            <person name="Crous P.W."/>
            <person name="Kodira C."/>
            <person name="Birren B.W."/>
            <person name="Galagan J.E."/>
            <person name="Torriani S.F."/>
            <person name="McDonald B.A."/>
            <person name="Oliver R.P."/>
        </authorList>
    </citation>
    <scope>NUCLEOTIDE SEQUENCE [LARGE SCALE GENOMIC DNA]</scope>
    <source>
        <strain evidence="13">SN15 / ATCC MYA-4574 / FGSC 10173</strain>
    </source>
</reference>
<dbReference type="RefSeq" id="XP_001799061.1">
    <property type="nucleotide sequence ID" value="XM_001799009.1"/>
</dbReference>
<evidence type="ECO:0000256" key="6">
    <source>
        <dbReference type="ARBA" id="ARBA00022454"/>
    </source>
</evidence>
<keyword evidence="7 10" id="KW-0238">DNA-binding</keyword>
<dbReference type="SMART" id="SM00417">
    <property type="entry name" value="H4"/>
    <property type="match status" value="1"/>
</dbReference>
<comment type="subunit">
    <text evidence="5 10">The nucleosome is a histone octamer containing two molecules each of H2A, H2B, H3 and H4 assembled in one H3-H4 heterotetramer and two H2A-H2B heterodimers. The octamer wraps approximately 147 bp of DNA.</text>
</comment>
<dbReference type="InParanoid" id="Q0UHL1"/>
<dbReference type="CDD" id="cd22912">
    <property type="entry name" value="HFD_H4"/>
    <property type="match status" value="1"/>
</dbReference>
<evidence type="ECO:0000256" key="10">
    <source>
        <dbReference type="RuleBase" id="RU000528"/>
    </source>
</evidence>
<keyword evidence="6 10" id="KW-0158">Chromosome</keyword>
<dbReference type="STRING" id="321614.Q0UHL1"/>
<dbReference type="Proteomes" id="UP000001055">
    <property type="component" value="Unassembled WGS sequence"/>
</dbReference>
<feature type="region of interest" description="Disordered" evidence="11">
    <location>
        <begin position="88"/>
        <end position="120"/>
    </location>
</feature>
<dbReference type="FunFam" id="1.10.20.10:FF:000012">
    <property type="entry name" value="Histone H4"/>
    <property type="match status" value="1"/>
</dbReference>
<dbReference type="VEuPathDB" id="FungiDB:JI435_087530"/>
<comment type="subcellular location">
    <subcellularLocation>
        <location evidence="3">Chromosome</location>
    </subcellularLocation>
    <subcellularLocation>
        <location evidence="2">Nucleus</location>
    </subcellularLocation>
</comment>
<dbReference type="EMBL" id="CH445337">
    <property type="protein sequence ID" value="EAT83921.1"/>
    <property type="molecule type" value="Genomic_DNA"/>
</dbReference>
<keyword evidence="8 10" id="KW-0539">Nucleus</keyword>
<evidence type="ECO:0000256" key="8">
    <source>
        <dbReference type="ARBA" id="ARBA00023242"/>
    </source>
</evidence>
<gene>
    <name evidence="12" type="ORF">SNOG_08753</name>
</gene>
<evidence type="ECO:0000256" key="3">
    <source>
        <dbReference type="ARBA" id="ARBA00004286"/>
    </source>
</evidence>
<dbReference type="AlphaFoldDB" id="Q0UHL1"/>
<accession>Q0UHL1</accession>
<comment type="function">
    <text evidence="1 10">Core component of nucleosome. Nucleosomes wrap and compact DNA into chromatin, limiting DNA accessibility to the cellular machineries which require DNA as a template. Histones thereby play a central role in transcription regulation, DNA repair, DNA replication and chromosomal stability. DNA accessibility is regulated via a complex set of post-translational modifications of histones, also called histone code, and nucleosome remodeling.</text>
</comment>
<dbReference type="OMA" id="PIYGFEP"/>
<protein>
    <recommendedName>
        <fullName evidence="10">Histone H4</fullName>
    </recommendedName>
</protein>
<evidence type="ECO:0000256" key="11">
    <source>
        <dbReference type="SAM" id="MobiDB-lite"/>
    </source>
</evidence>
<proteinExistence type="inferred from homology"/>
<evidence type="ECO:0000256" key="9">
    <source>
        <dbReference type="ARBA" id="ARBA00023269"/>
    </source>
</evidence>
<sequence length="238" mass="26308">MNNVYYIGFSIAMIWLPRRIDRSLYEQQATAWHGRLSYVAPLFTSPDTAKRKRVYAPVRLTLSPHLCTITETTTKLHRASMVNERPRQFSGVSRFAGPSRPGVPHPSSSATASLSGTPNQSRAKVLGLGLGKGSGGLGKGKGKGLKRHMKIQRDTIYGVTKGDIRRLARRGGVKRIAATIYDDIRQALNDRLRSILKDAIAVVECSGRKTISVTDIIFVLNRQGRQLYGFDPSFNGVR</sequence>
<feature type="compositionally biased region" description="Polar residues" evidence="11">
    <location>
        <begin position="106"/>
        <end position="120"/>
    </location>
</feature>
<evidence type="ECO:0000256" key="5">
    <source>
        <dbReference type="ARBA" id="ARBA00011538"/>
    </source>
</evidence>
<dbReference type="GeneID" id="5975960"/>
<organism evidence="12 13">
    <name type="scientific">Phaeosphaeria nodorum (strain SN15 / ATCC MYA-4574 / FGSC 10173)</name>
    <name type="common">Glume blotch fungus</name>
    <name type="synonym">Parastagonospora nodorum</name>
    <dbReference type="NCBI Taxonomy" id="321614"/>
    <lineage>
        <taxon>Eukaryota</taxon>
        <taxon>Fungi</taxon>
        <taxon>Dikarya</taxon>
        <taxon>Ascomycota</taxon>
        <taxon>Pezizomycotina</taxon>
        <taxon>Dothideomycetes</taxon>
        <taxon>Pleosporomycetidae</taxon>
        <taxon>Pleosporales</taxon>
        <taxon>Pleosporineae</taxon>
        <taxon>Phaeosphaeriaceae</taxon>
        <taxon>Parastagonospora</taxon>
    </lineage>
</organism>